<evidence type="ECO:0000313" key="3">
    <source>
        <dbReference type="Proteomes" id="UP000322667"/>
    </source>
</evidence>
<reference evidence="2 3" key="1">
    <citation type="submission" date="2019-07" db="EMBL/GenBank/DDBJ databases">
        <title>WGS assembly of Gossypium tomentosum.</title>
        <authorList>
            <person name="Chen Z.J."/>
            <person name="Sreedasyam A."/>
            <person name="Ando A."/>
            <person name="Song Q."/>
            <person name="De L."/>
            <person name="Hulse-Kemp A."/>
            <person name="Ding M."/>
            <person name="Ye W."/>
            <person name="Kirkbride R."/>
            <person name="Jenkins J."/>
            <person name="Plott C."/>
            <person name="Lovell J."/>
            <person name="Lin Y.-M."/>
            <person name="Vaughn R."/>
            <person name="Liu B."/>
            <person name="Li W."/>
            <person name="Simpson S."/>
            <person name="Scheffler B."/>
            <person name="Saski C."/>
            <person name="Grover C."/>
            <person name="Hu G."/>
            <person name="Conover J."/>
            <person name="Carlson J."/>
            <person name="Shu S."/>
            <person name="Boston L."/>
            <person name="Williams M."/>
            <person name="Peterson D."/>
            <person name="Mcgee K."/>
            <person name="Jones D."/>
            <person name="Wendel J."/>
            <person name="Stelly D."/>
            <person name="Grimwood J."/>
            <person name="Schmutz J."/>
        </authorList>
    </citation>
    <scope>NUCLEOTIDE SEQUENCE [LARGE SCALE GENOMIC DNA]</scope>
    <source>
        <strain evidence="2">7179.01</strain>
    </source>
</reference>
<gene>
    <name evidence="2" type="ORF">ES332_A09G260800v1</name>
</gene>
<dbReference type="EMBL" id="CM017618">
    <property type="protein sequence ID" value="TYI12200.1"/>
    <property type="molecule type" value="Genomic_DNA"/>
</dbReference>
<evidence type="ECO:0000256" key="1">
    <source>
        <dbReference type="SAM" id="Phobius"/>
    </source>
</evidence>
<keyword evidence="1" id="KW-0812">Transmembrane</keyword>
<keyword evidence="1" id="KW-0472">Membrane</keyword>
<dbReference type="AlphaFoldDB" id="A0A5D2PBM7"/>
<name>A0A5D2PBM7_GOSTO</name>
<proteinExistence type="predicted"/>
<sequence>MVMLCLCRPFGYLLCFLWFLSNGKTVAVLGLMAVGFEFFTACWVFLCWTFANYNDQCCFYSNKLASEKDLNSKRADLKEKSQQALWIALRLIVFLAMAPLVGTDGQSLLWAWDLLSAYSFLFGVSAGKGWMHSLQVFLVLIRLCSYYLQGSYVYDIWVLFGELIQLQASGISWPYFVRCIVARKACNESRTVWRWNGGTLTHGLC</sequence>
<accession>A0A5D2PBM7</accession>
<organism evidence="2 3">
    <name type="scientific">Gossypium tomentosum</name>
    <name type="common">Hawaiian cotton</name>
    <name type="synonym">Gossypium sandvicense</name>
    <dbReference type="NCBI Taxonomy" id="34277"/>
    <lineage>
        <taxon>Eukaryota</taxon>
        <taxon>Viridiplantae</taxon>
        <taxon>Streptophyta</taxon>
        <taxon>Embryophyta</taxon>
        <taxon>Tracheophyta</taxon>
        <taxon>Spermatophyta</taxon>
        <taxon>Magnoliopsida</taxon>
        <taxon>eudicotyledons</taxon>
        <taxon>Gunneridae</taxon>
        <taxon>Pentapetalae</taxon>
        <taxon>rosids</taxon>
        <taxon>malvids</taxon>
        <taxon>Malvales</taxon>
        <taxon>Malvaceae</taxon>
        <taxon>Malvoideae</taxon>
        <taxon>Gossypium</taxon>
    </lineage>
</organism>
<keyword evidence="3" id="KW-1185">Reference proteome</keyword>
<protein>
    <submittedName>
        <fullName evidence="2">Uncharacterized protein</fullName>
    </submittedName>
</protein>
<feature type="transmembrane region" description="Helical" evidence="1">
    <location>
        <begin position="84"/>
        <end position="102"/>
    </location>
</feature>
<evidence type="ECO:0000313" key="2">
    <source>
        <dbReference type="EMBL" id="TYI12200.1"/>
    </source>
</evidence>
<feature type="transmembrane region" description="Helical" evidence="1">
    <location>
        <begin position="33"/>
        <end position="53"/>
    </location>
</feature>
<dbReference type="Proteomes" id="UP000322667">
    <property type="component" value="Chromosome A09"/>
</dbReference>
<keyword evidence="1" id="KW-1133">Transmembrane helix</keyword>